<name>A0ACB9H052_CICIN</name>
<keyword evidence="2" id="KW-1185">Reference proteome</keyword>
<evidence type="ECO:0000313" key="2">
    <source>
        <dbReference type="Proteomes" id="UP001055811"/>
    </source>
</evidence>
<dbReference type="EMBL" id="CM042009">
    <property type="protein sequence ID" value="KAI3789218.1"/>
    <property type="molecule type" value="Genomic_DNA"/>
</dbReference>
<proteinExistence type="predicted"/>
<comment type="caution">
    <text evidence="1">The sequence shown here is derived from an EMBL/GenBank/DDBJ whole genome shotgun (WGS) entry which is preliminary data.</text>
</comment>
<reference evidence="2" key="1">
    <citation type="journal article" date="2022" name="Mol. Ecol. Resour.">
        <title>The genomes of chicory, endive, great burdock and yacon provide insights into Asteraceae palaeo-polyploidization history and plant inulin production.</title>
        <authorList>
            <person name="Fan W."/>
            <person name="Wang S."/>
            <person name="Wang H."/>
            <person name="Wang A."/>
            <person name="Jiang F."/>
            <person name="Liu H."/>
            <person name="Zhao H."/>
            <person name="Xu D."/>
            <person name="Zhang Y."/>
        </authorList>
    </citation>
    <scope>NUCLEOTIDE SEQUENCE [LARGE SCALE GENOMIC DNA]</scope>
    <source>
        <strain evidence="2">cv. Punajuju</strain>
    </source>
</reference>
<protein>
    <submittedName>
        <fullName evidence="1">Uncharacterized protein</fullName>
    </submittedName>
</protein>
<evidence type="ECO:0000313" key="1">
    <source>
        <dbReference type="EMBL" id="KAI3789218.1"/>
    </source>
</evidence>
<organism evidence="1 2">
    <name type="scientific">Cichorium intybus</name>
    <name type="common">Chicory</name>
    <dbReference type="NCBI Taxonomy" id="13427"/>
    <lineage>
        <taxon>Eukaryota</taxon>
        <taxon>Viridiplantae</taxon>
        <taxon>Streptophyta</taxon>
        <taxon>Embryophyta</taxon>
        <taxon>Tracheophyta</taxon>
        <taxon>Spermatophyta</taxon>
        <taxon>Magnoliopsida</taxon>
        <taxon>eudicotyledons</taxon>
        <taxon>Gunneridae</taxon>
        <taxon>Pentapetalae</taxon>
        <taxon>asterids</taxon>
        <taxon>campanulids</taxon>
        <taxon>Asterales</taxon>
        <taxon>Asteraceae</taxon>
        <taxon>Cichorioideae</taxon>
        <taxon>Cichorieae</taxon>
        <taxon>Cichoriinae</taxon>
        <taxon>Cichorium</taxon>
    </lineage>
</organism>
<dbReference type="Proteomes" id="UP001055811">
    <property type="component" value="Linkage Group LG01"/>
</dbReference>
<sequence>MNPRDGDAEQKSWLNLKLGQNFEESYARSRPITVKVCHFCKRKFYSPQALGGHQNAHKRERDAARRYHSLNMQTKFPIHRTLGVHAHAFPQKPKTNEEAITVGECQSTWMNGEEGMGLMWPGSFYFESQMASQPSDQLTLDLTLKL</sequence>
<accession>A0ACB9H052</accession>
<reference evidence="1 2" key="2">
    <citation type="journal article" date="2022" name="Mol. Ecol. Resour.">
        <title>The genomes of chicory, endive, great burdock and yacon provide insights into Asteraceae paleo-polyploidization history and plant inulin production.</title>
        <authorList>
            <person name="Fan W."/>
            <person name="Wang S."/>
            <person name="Wang H."/>
            <person name="Wang A."/>
            <person name="Jiang F."/>
            <person name="Liu H."/>
            <person name="Zhao H."/>
            <person name="Xu D."/>
            <person name="Zhang Y."/>
        </authorList>
    </citation>
    <scope>NUCLEOTIDE SEQUENCE [LARGE SCALE GENOMIC DNA]</scope>
    <source>
        <strain evidence="2">cv. Punajuju</strain>
        <tissue evidence="1">Leaves</tissue>
    </source>
</reference>
<gene>
    <name evidence="1" type="ORF">L2E82_02009</name>
</gene>